<evidence type="ECO:0008006" key="3">
    <source>
        <dbReference type="Google" id="ProtNLM"/>
    </source>
</evidence>
<dbReference type="EMBL" id="MBTG01000015">
    <property type="protein sequence ID" value="OPH56647.1"/>
    <property type="molecule type" value="Genomic_DNA"/>
</dbReference>
<protein>
    <recommendedName>
        <fullName evidence="3">ArpU family transcriptional regulator</fullName>
    </recommendedName>
</protein>
<sequence length="151" mass="17576">MVNRILHKANTDIDQKTTRKRVERVLELVRMFRSIGGMRREKNAIIGSQSDLIAAEMPGLHEADPEAYIASVSVEVEEAVSRLELQEQELIRKRYLQKDKKFDFLLFHELNVSERTYRRIKAKAMSKLAYMLRLEVESRSNDAAERVEARG</sequence>
<name>A0A1V4HIQ7_9BACL</name>
<dbReference type="STRING" id="1469647.BC351_27280"/>
<comment type="caution">
    <text evidence="1">The sequence shown here is derived from an EMBL/GenBank/DDBJ whole genome shotgun (WGS) entry which is preliminary data.</text>
</comment>
<dbReference type="InterPro" id="IPR006524">
    <property type="entry name" value="ArpU-like"/>
</dbReference>
<dbReference type="Proteomes" id="UP000190626">
    <property type="component" value="Unassembled WGS sequence"/>
</dbReference>
<dbReference type="NCBIfam" id="TIGR01637">
    <property type="entry name" value="phage_arpU"/>
    <property type="match status" value="1"/>
</dbReference>
<dbReference type="AlphaFoldDB" id="A0A1V4HIQ7"/>
<organism evidence="1 2">
    <name type="scientific">Paenibacillus ferrarius</name>
    <dbReference type="NCBI Taxonomy" id="1469647"/>
    <lineage>
        <taxon>Bacteria</taxon>
        <taxon>Bacillati</taxon>
        <taxon>Bacillota</taxon>
        <taxon>Bacilli</taxon>
        <taxon>Bacillales</taxon>
        <taxon>Paenibacillaceae</taxon>
        <taxon>Paenibacillus</taxon>
    </lineage>
</organism>
<gene>
    <name evidence="1" type="ORF">BC351_27280</name>
</gene>
<keyword evidence="2" id="KW-1185">Reference proteome</keyword>
<accession>A0A1V4HIQ7</accession>
<dbReference type="OrthoDB" id="1797434at2"/>
<proteinExistence type="predicted"/>
<dbReference type="RefSeq" id="WP_079414109.1">
    <property type="nucleotide sequence ID" value="NZ_MBTG01000015.1"/>
</dbReference>
<evidence type="ECO:0000313" key="2">
    <source>
        <dbReference type="Proteomes" id="UP000190626"/>
    </source>
</evidence>
<reference evidence="2" key="1">
    <citation type="submission" date="2016-07" db="EMBL/GenBank/DDBJ databases">
        <authorList>
            <person name="Florea S."/>
            <person name="Webb J.S."/>
            <person name="Jaromczyk J."/>
            <person name="Schardl C.L."/>
        </authorList>
    </citation>
    <scope>NUCLEOTIDE SEQUENCE [LARGE SCALE GENOMIC DNA]</scope>
    <source>
        <strain evidence="2">CY1</strain>
    </source>
</reference>
<evidence type="ECO:0000313" key="1">
    <source>
        <dbReference type="EMBL" id="OPH56647.1"/>
    </source>
</evidence>